<dbReference type="EMBL" id="AMRM01000023">
    <property type="protein sequence ID" value="EKF17499.1"/>
    <property type="molecule type" value="Genomic_DNA"/>
</dbReference>
<comment type="subcellular location">
    <subcellularLocation>
        <location evidence="1">Periplasm</location>
    </subcellularLocation>
</comment>
<dbReference type="InterPro" id="IPR030678">
    <property type="entry name" value="Peptide/Ni-bd"/>
</dbReference>
<evidence type="ECO:0000313" key="7">
    <source>
        <dbReference type="EMBL" id="EKF17499.1"/>
    </source>
</evidence>
<feature type="signal peptide" evidence="5">
    <location>
        <begin position="1"/>
        <end position="23"/>
    </location>
</feature>
<dbReference type="GO" id="GO:0043190">
    <property type="term" value="C:ATP-binding cassette (ABC) transporter complex"/>
    <property type="evidence" value="ECO:0007669"/>
    <property type="project" value="InterPro"/>
</dbReference>
<dbReference type="eggNOG" id="COG0747">
    <property type="taxonomic scope" value="Bacteria"/>
</dbReference>
<keyword evidence="8" id="KW-1185">Reference proteome</keyword>
<dbReference type="PANTHER" id="PTHR30290:SF9">
    <property type="entry name" value="OLIGOPEPTIDE-BINDING PROTEIN APPA"/>
    <property type="match status" value="1"/>
</dbReference>
<proteinExistence type="inferred from homology"/>
<dbReference type="PIRSF" id="PIRSF002741">
    <property type="entry name" value="MppA"/>
    <property type="match status" value="1"/>
</dbReference>
<keyword evidence="3" id="KW-0813">Transport</keyword>
<evidence type="ECO:0000256" key="3">
    <source>
        <dbReference type="ARBA" id="ARBA00022448"/>
    </source>
</evidence>
<dbReference type="InterPro" id="IPR000914">
    <property type="entry name" value="SBP_5_dom"/>
</dbReference>
<accession>K2LIB9</accession>
<dbReference type="Pfam" id="PF00496">
    <property type="entry name" value="SBP_bac_5"/>
    <property type="match status" value="1"/>
</dbReference>
<comment type="similarity">
    <text evidence="2">Belongs to the bacterial solute-binding protein 5 family.</text>
</comment>
<sequence>MKHSLRQMLVALALVLTMGIEQAAADNVLRIGRNEDSTTLDPIKTSQNVDIWIDNNIHAFLLRSNREGDGVELDLAEDYGVSDDQKVYTFTLKRAKFSDGSPVTAEDAVFSLTRLRDHQESAMRSVFAIMESVEALDDRQIRITLSEPSAAFLPSLSMAAASIVPKHAIEADEEGYGTSPVTAGIYKVVEWRRGEMLALEPNEHYYGGAISKVDRVEWHVIPDDNTRVLKVRAGELDAAIMIPFSLIPSLEQDAAVSVHLDPSTREDSLLMNHENPVLAKKEVRQAINMALNLDAITQVVTFGKAQVANSLMPAGTMFYYADNKNLPYDPEKAKELIKAAGAEGAELTFNGAAGNKANEQIAVMIQQQLAAIGLKVNIRKLDPGQTWGRLVEGDYDLAVVYWTYDVLDPDQKVAFTVGADENKSYFSRYENPEVTELVKKARAELDEDTRRQMYYDIQAKVKEDVHWVDLFYSPFSNISRKGVEGFYQNPMGIFPLHEISVD</sequence>
<dbReference type="PANTHER" id="PTHR30290">
    <property type="entry name" value="PERIPLASMIC BINDING COMPONENT OF ABC TRANSPORTER"/>
    <property type="match status" value="1"/>
</dbReference>
<dbReference type="SUPFAM" id="SSF53850">
    <property type="entry name" value="Periplasmic binding protein-like II"/>
    <property type="match status" value="1"/>
</dbReference>
<feature type="domain" description="Solute-binding protein family 5" evidence="6">
    <location>
        <begin position="71"/>
        <end position="419"/>
    </location>
</feature>
<evidence type="ECO:0000256" key="4">
    <source>
        <dbReference type="ARBA" id="ARBA00022729"/>
    </source>
</evidence>
<dbReference type="Gene3D" id="3.10.105.10">
    <property type="entry name" value="Dipeptide-binding Protein, Domain 3"/>
    <property type="match status" value="1"/>
</dbReference>
<evidence type="ECO:0000256" key="5">
    <source>
        <dbReference type="SAM" id="SignalP"/>
    </source>
</evidence>
<dbReference type="GO" id="GO:1904680">
    <property type="term" value="F:peptide transmembrane transporter activity"/>
    <property type="evidence" value="ECO:0007669"/>
    <property type="project" value="TreeGrafter"/>
</dbReference>
<dbReference type="AlphaFoldDB" id="K2LIB9"/>
<dbReference type="Proteomes" id="UP000006786">
    <property type="component" value="Unassembled WGS sequence"/>
</dbReference>
<dbReference type="InterPro" id="IPR039424">
    <property type="entry name" value="SBP_5"/>
</dbReference>
<dbReference type="GO" id="GO:0030288">
    <property type="term" value="C:outer membrane-bounded periplasmic space"/>
    <property type="evidence" value="ECO:0007669"/>
    <property type="project" value="UniProtKB-ARBA"/>
</dbReference>
<evidence type="ECO:0000313" key="8">
    <source>
        <dbReference type="Proteomes" id="UP000006786"/>
    </source>
</evidence>
<reference evidence="7 8" key="1">
    <citation type="journal article" date="2012" name="J. Bacteriol.">
        <title>Genome Sequence of Nitratireductor pacificus Type Strain pht-3B.</title>
        <authorList>
            <person name="Lai Q."/>
            <person name="Li G."/>
            <person name="Shao Z."/>
        </authorList>
    </citation>
    <scope>NUCLEOTIDE SEQUENCE [LARGE SCALE GENOMIC DNA]</scope>
    <source>
        <strain evidence="8">pht-3B</strain>
    </source>
</reference>
<name>K2LIB9_9HYPH</name>
<gene>
    <name evidence="7" type="ORF">NA2_17751</name>
</gene>
<evidence type="ECO:0000259" key="6">
    <source>
        <dbReference type="Pfam" id="PF00496"/>
    </source>
</evidence>
<dbReference type="CDD" id="cd00995">
    <property type="entry name" value="PBP2_NikA_DppA_OppA_like"/>
    <property type="match status" value="1"/>
</dbReference>
<dbReference type="GO" id="GO:0015833">
    <property type="term" value="P:peptide transport"/>
    <property type="evidence" value="ECO:0007669"/>
    <property type="project" value="TreeGrafter"/>
</dbReference>
<keyword evidence="4 5" id="KW-0732">Signal</keyword>
<dbReference type="PATRIC" id="fig|391937.3.peg.3648"/>
<dbReference type="STRING" id="391937.NA2_17751"/>
<organism evidence="7 8">
    <name type="scientific">Nitratireductor pacificus pht-3B</name>
    <dbReference type="NCBI Taxonomy" id="391937"/>
    <lineage>
        <taxon>Bacteria</taxon>
        <taxon>Pseudomonadati</taxon>
        <taxon>Pseudomonadota</taxon>
        <taxon>Alphaproteobacteria</taxon>
        <taxon>Hyphomicrobiales</taxon>
        <taxon>Phyllobacteriaceae</taxon>
        <taxon>Nitratireductor</taxon>
    </lineage>
</organism>
<protein>
    <submittedName>
        <fullName evidence="7">Dipeptide-binding ABC transporter substrate-binding protein component</fullName>
    </submittedName>
</protein>
<feature type="chain" id="PRO_5003863067" evidence="5">
    <location>
        <begin position="24"/>
        <end position="502"/>
    </location>
</feature>
<evidence type="ECO:0000256" key="2">
    <source>
        <dbReference type="ARBA" id="ARBA00005695"/>
    </source>
</evidence>
<comment type="caution">
    <text evidence="7">The sequence shown here is derived from an EMBL/GenBank/DDBJ whole genome shotgun (WGS) entry which is preliminary data.</text>
</comment>
<dbReference type="RefSeq" id="WP_008598490.1">
    <property type="nucleotide sequence ID" value="NZ_AMRM01000023.1"/>
</dbReference>
<evidence type="ECO:0000256" key="1">
    <source>
        <dbReference type="ARBA" id="ARBA00004418"/>
    </source>
</evidence>
<dbReference type="Gene3D" id="3.40.190.10">
    <property type="entry name" value="Periplasmic binding protein-like II"/>
    <property type="match status" value="1"/>
</dbReference>
<dbReference type="Gene3D" id="3.90.76.10">
    <property type="entry name" value="Dipeptide-binding Protein, Domain 1"/>
    <property type="match status" value="1"/>
</dbReference>